<evidence type="ECO:0000259" key="3">
    <source>
        <dbReference type="Pfam" id="PF04233"/>
    </source>
</evidence>
<accession>A0ABQ7JJS1</accession>
<feature type="compositionally biased region" description="Low complexity" evidence="2">
    <location>
        <begin position="404"/>
        <end position="416"/>
    </location>
</feature>
<gene>
    <name evidence="4" type="ORF">BGZ96_003106</name>
</gene>
<keyword evidence="5" id="KW-1185">Reference proteome</keyword>
<organism evidence="4 5">
    <name type="scientific">Linnemannia gamsii</name>
    <dbReference type="NCBI Taxonomy" id="64522"/>
    <lineage>
        <taxon>Eukaryota</taxon>
        <taxon>Fungi</taxon>
        <taxon>Fungi incertae sedis</taxon>
        <taxon>Mucoromycota</taxon>
        <taxon>Mortierellomycotina</taxon>
        <taxon>Mortierellomycetes</taxon>
        <taxon>Mortierellales</taxon>
        <taxon>Mortierellaceae</taxon>
        <taxon>Linnemannia</taxon>
    </lineage>
</organism>
<feature type="coiled-coil region" evidence="1">
    <location>
        <begin position="431"/>
        <end position="465"/>
    </location>
</feature>
<dbReference type="NCBIfam" id="TIGR01641">
    <property type="entry name" value="phageSPP1_gp7"/>
    <property type="match status" value="1"/>
</dbReference>
<evidence type="ECO:0000313" key="5">
    <source>
        <dbReference type="Proteomes" id="UP001194696"/>
    </source>
</evidence>
<proteinExistence type="predicted"/>
<sequence length="587" mass="64616">MQRFVAEDILPVLQNAQHDDTSDGFTQDDLSDAFIEAVQAAIERAAKAIQVMLVRARGWAQRMVEDVDKHNRTALANSIHYAFGIDIGPLLSAQNIRAPLQLAMATNVNLIQSIPQRYFEQLHTSILTSVTQGQRYKELAADIQKLTGATEKRARLIARDQTAKTHSAIAQARQTALGIIEYEWQTSGDERVRNSHTEHDGHKFRWDSPPTETGHPGHDIACRYCMPSERSYTPEGFLIATAKLARSGIQPYRASEFSDTSGDPMRILSIYRPPEEVFAPESLASFENAPLTNDHPSSSFVTADNWRHLALGSVRNIRQQDGYVIGDLIVQDKSTIALIESGKVGLSAGYQSQKEMTPGVTPDGQSYDGIQRNIRVNHIALVRSPRCGPTCRIEDSNPNGEMMTSDSNKTTTQSTDTTATVQTVSTTCHDCTNVQNQMDALTQTIKKLEAENQALQDAAPAVRDAWVTDWAETVTDAKQLMPGINTTDKNPPAIRHEVVKQLYPKHKPVVDALLAGQTLDSADEAMIQRAFKVLSAMAPAQQQPKRSDPVLDALNTAVSQTIADSAFTGPQAARAQYIQQLQTTYTA</sequence>
<feature type="domain" description="Phage head morphogenesis" evidence="3">
    <location>
        <begin position="121"/>
        <end position="223"/>
    </location>
</feature>
<protein>
    <recommendedName>
        <fullName evidence="3">Phage head morphogenesis domain-containing protein</fullName>
    </recommendedName>
</protein>
<name>A0ABQ7JJS1_9FUNG</name>
<comment type="caution">
    <text evidence="4">The sequence shown here is derived from an EMBL/GenBank/DDBJ whole genome shotgun (WGS) entry which is preliminary data.</text>
</comment>
<evidence type="ECO:0000313" key="4">
    <source>
        <dbReference type="EMBL" id="KAG0276855.1"/>
    </source>
</evidence>
<feature type="compositionally biased region" description="Basic and acidic residues" evidence="2">
    <location>
        <begin position="191"/>
        <end position="206"/>
    </location>
</feature>
<reference evidence="4 5" key="1">
    <citation type="journal article" date="2020" name="Fungal Divers.">
        <title>Resolving the Mortierellaceae phylogeny through synthesis of multi-gene phylogenetics and phylogenomics.</title>
        <authorList>
            <person name="Vandepol N."/>
            <person name="Liber J."/>
            <person name="Desiro A."/>
            <person name="Na H."/>
            <person name="Kennedy M."/>
            <person name="Barry K."/>
            <person name="Grigoriev I.V."/>
            <person name="Miller A.N."/>
            <person name="O'Donnell K."/>
            <person name="Stajich J.E."/>
            <person name="Bonito G."/>
        </authorList>
    </citation>
    <scope>NUCLEOTIDE SEQUENCE [LARGE SCALE GENOMIC DNA]</scope>
    <source>
        <strain evidence="4 5">AD045</strain>
    </source>
</reference>
<dbReference type="EMBL" id="JAAAIM010001638">
    <property type="protein sequence ID" value="KAG0276855.1"/>
    <property type="molecule type" value="Genomic_DNA"/>
</dbReference>
<evidence type="ECO:0000256" key="2">
    <source>
        <dbReference type="SAM" id="MobiDB-lite"/>
    </source>
</evidence>
<dbReference type="Pfam" id="PF04233">
    <property type="entry name" value="Phage_Mu_F"/>
    <property type="match status" value="1"/>
</dbReference>
<dbReference type="Pfam" id="PF09979">
    <property type="entry name" value="DUF2213"/>
    <property type="match status" value="1"/>
</dbReference>
<dbReference type="Proteomes" id="UP001194696">
    <property type="component" value="Unassembled WGS sequence"/>
</dbReference>
<feature type="region of interest" description="Disordered" evidence="2">
    <location>
        <begin position="390"/>
        <end position="416"/>
    </location>
</feature>
<dbReference type="InterPro" id="IPR006528">
    <property type="entry name" value="Phage_head_morphogenesis_dom"/>
</dbReference>
<keyword evidence="1" id="KW-0175">Coiled coil</keyword>
<feature type="region of interest" description="Disordered" evidence="2">
    <location>
        <begin position="191"/>
        <end position="213"/>
    </location>
</feature>
<evidence type="ECO:0000256" key="1">
    <source>
        <dbReference type="SAM" id="Coils"/>
    </source>
</evidence>
<dbReference type="InterPro" id="IPR016913">
    <property type="entry name" value="UCP029215"/>
</dbReference>